<dbReference type="Gene3D" id="2.60.40.770">
    <property type="match status" value="1"/>
</dbReference>
<reference evidence="2" key="1">
    <citation type="submission" date="2019-08" db="EMBL/GenBank/DDBJ databases">
        <title>The improved chromosome-level genome for the pearl oyster Pinctada fucata martensii using PacBio sequencing and Hi-C.</title>
        <authorList>
            <person name="Zheng Z."/>
        </authorList>
    </citation>
    <scope>NUCLEOTIDE SEQUENCE</scope>
    <source>
        <strain evidence="2">ZZ-2019</strain>
        <tissue evidence="2">Adductor muscle</tissue>
    </source>
</reference>
<organism evidence="2 3">
    <name type="scientific">Pinctada imbricata</name>
    <name type="common">Atlantic pearl-oyster</name>
    <name type="synonym">Pinctada martensii</name>
    <dbReference type="NCBI Taxonomy" id="66713"/>
    <lineage>
        <taxon>Eukaryota</taxon>
        <taxon>Metazoa</taxon>
        <taxon>Spiralia</taxon>
        <taxon>Lophotrochozoa</taxon>
        <taxon>Mollusca</taxon>
        <taxon>Bivalvia</taxon>
        <taxon>Autobranchia</taxon>
        <taxon>Pteriomorphia</taxon>
        <taxon>Pterioida</taxon>
        <taxon>Pterioidea</taxon>
        <taxon>Pteriidae</taxon>
        <taxon>Pinctada</taxon>
    </lineage>
</organism>
<sequence length="314" mass="35336">MKLKLLYTKGNENLIGKRRKQIPSSLDNAQSEMPTPTELSTATISGTATWNDMVTIPIRQVETCQTLQQSYPKLSCPIKKGDKYQGSTTINLSNFEQLRPIMNKCIQVLAFILLALSVSCFRENEDDIDGRFDERIEIDRHFEMREVIQRRGGRRFDHDQVVSTKSEVPETRLNFNPFLAWLKKFTDPGKMNNCGTSAEKMDVTWTPEVVPKDGSLTVSLDGVAAADLSTANIAATVRMGIFSKTIRKTVTCEQMKQAYSQLTCPIKKGDKLQASGTMDTSKYPLRSGDFELKVTVKNENNEEFACLEGKLKIE</sequence>
<proteinExistence type="predicted"/>
<protein>
    <recommendedName>
        <fullName evidence="1">MD-2-related lipid-recognition domain-containing protein</fullName>
    </recommendedName>
</protein>
<dbReference type="SUPFAM" id="SSF81296">
    <property type="entry name" value="E set domains"/>
    <property type="match status" value="1"/>
</dbReference>
<keyword evidence="3" id="KW-1185">Reference proteome</keyword>
<evidence type="ECO:0000259" key="1">
    <source>
        <dbReference type="Pfam" id="PF02221"/>
    </source>
</evidence>
<accession>A0AA89BS77</accession>
<evidence type="ECO:0000313" key="3">
    <source>
        <dbReference type="Proteomes" id="UP001186944"/>
    </source>
</evidence>
<dbReference type="Proteomes" id="UP001186944">
    <property type="component" value="Unassembled WGS sequence"/>
</dbReference>
<dbReference type="InterPro" id="IPR003172">
    <property type="entry name" value="ML_dom"/>
</dbReference>
<dbReference type="AlphaFoldDB" id="A0AA89BS77"/>
<evidence type="ECO:0000313" key="2">
    <source>
        <dbReference type="EMBL" id="KAK3085486.1"/>
    </source>
</evidence>
<dbReference type="Pfam" id="PF02221">
    <property type="entry name" value="E1_DerP2_DerF2"/>
    <property type="match status" value="1"/>
</dbReference>
<feature type="domain" description="MD-2-related lipid-recognition" evidence="1">
    <location>
        <begin position="191"/>
        <end position="313"/>
    </location>
</feature>
<name>A0AA89BS77_PINIB</name>
<gene>
    <name evidence="2" type="ORF">FSP39_004113</name>
</gene>
<dbReference type="InterPro" id="IPR014756">
    <property type="entry name" value="Ig_E-set"/>
</dbReference>
<comment type="caution">
    <text evidence="2">The sequence shown here is derived from an EMBL/GenBank/DDBJ whole genome shotgun (WGS) entry which is preliminary data.</text>
</comment>
<dbReference type="EMBL" id="VSWD01000012">
    <property type="protein sequence ID" value="KAK3085486.1"/>
    <property type="molecule type" value="Genomic_DNA"/>
</dbReference>